<keyword evidence="2" id="KW-1185">Reference proteome</keyword>
<evidence type="ECO:0000313" key="2">
    <source>
        <dbReference type="Proteomes" id="UP001164929"/>
    </source>
</evidence>
<gene>
    <name evidence="1" type="ORF">NC653_029938</name>
</gene>
<name>A0AAD6M3B9_9ROSI</name>
<dbReference type="Proteomes" id="UP001164929">
    <property type="component" value="Chromosome 12"/>
</dbReference>
<reference evidence="1" key="1">
    <citation type="journal article" date="2023" name="Mol. Ecol. Resour.">
        <title>Chromosome-level genome assembly of a triploid poplar Populus alba 'Berolinensis'.</title>
        <authorList>
            <person name="Chen S."/>
            <person name="Yu Y."/>
            <person name="Wang X."/>
            <person name="Wang S."/>
            <person name="Zhang T."/>
            <person name="Zhou Y."/>
            <person name="He R."/>
            <person name="Meng N."/>
            <person name="Wang Y."/>
            <person name="Liu W."/>
            <person name="Liu Z."/>
            <person name="Liu J."/>
            <person name="Guo Q."/>
            <person name="Huang H."/>
            <person name="Sederoff R.R."/>
            <person name="Wang G."/>
            <person name="Qu G."/>
            <person name="Chen S."/>
        </authorList>
    </citation>
    <scope>NUCLEOTIDE SEQUENCE</scope>
    <source>
        <strain evidence="1">SC-2020</strain>
    </source>
</reference>
<comment type="caution">
    <text evidence="1">The sequence shown here is derived from an EMBL/GenBank/DDBJ whole genome shotgun (WGS) entry which is preliminary data.</text>
</comment>
<dbReference type="AlphaFoldDB" id="A0AAD6M3B9"/>
<accession>A0AAD6M3B9</accession>
<organism evidence="1 2">
    <name type="scientific">Populus alba x Populus x berolinensis</name>
    <dbReference type="NCBI Taxonomy" id="444605"/>
    <lineage>
        <taxon>Eukaryota</taxon>
        <taxon>Viridiplantae</taxon>
        <taxon>Streptophyta</taxon>
        <taxon>Embryophyta</taxon>
        <taxon>Tracheophyta</taxon>
        <taxon>Spermatophyta</taxon>
        <taxon>Magnoliopsida</taxon>
        <taxon>eudicotyledons</taxon>
        <taxon>Gunneridae</taxon>
        <taxon>Pentapetalae</taxon>
        <taxon>rosids</taxon>
        <taxon>fabids</taxon>
        <taxon>Malpighiales</taxon>
        <taxon>Salicaceae</taxon>
        <taxon>Saliceae</taxon>
        <taxon>Populus</taxon>
    </lineage>
</organism>
<proteinExistence type="predicted"/>
<dbReference type="EMBL" id="JAQIZT010000012">
    <property type="protein sequence ID" value="KAJ6978198.1"/>
    <property type="molecule type" value="Genomic_DNA"/>
</dbReference>
<evidence type="ECO:0000313" key="1">
    <source>
        <dbReference type="EMBL" id="KAJ6978198.1"/>
    </source>
</evidence>
<protein>
    <submittedName>
        <fullName evidence="1">Uncharacterized protein</fullName>
    </submittedName>
</protein>
<sequence length="56" mass="6423">MLLQRFSIPKLIEDGIIDNEGQFFLSPISVCRPAVMFYPVLLSVTLNGTFWFREGD</sequence>